<dbReference type="Pfam" id="PF15884">
    <property type="entry name" value="QIL1"/>
    <property type="match status" value="1"/>
</dbReference>
<sequence>MLTALMARTTAVSLTVYATNRAGVWGKTEESDRLLQQITKGLHWTGVIGLVKRVLPFERTDLTVGQLAREYYNQGVKGTFHIIRNIPNYSGDLAEGAKCTCLDLVAKAKELRQQDGDWLFTMKYNAKPKDAPLDPAPLDPAPGDGHFHELIVIERPGSVDGFAGDGNVVLKAGNKLND</sequence>
<keyword evidence="7" id="KW-0472">Membrane</keyword>
<organism evidence="9 10">
    <name type="scientific">Drosophila rhopaloa</name>
    <name type="common">Fruit fly</name>
    <dbReference type="NCBI Taxonomy" id="1041015"/>
    <lineage>
        <taxon>Eukaryota</taxon>
        <taxon>Metazoa</taxon>
        <taxon>Ecdysozoa</taxon>
        <taxon>Arthropoda</taxon>
        <taxon>Hexapoda</taxon>
        <taxon>Insecta</taxon>
        <taxon>Pterygota</taxon>
        <taxon>Neoptera</taxon>
        <taxon>Endopterygota</taxon>
        <taxon>Diptera</taxon>
        <taxon>Brachycera</taxon>
        <taxon>Muscomorpha</taxon>
        <taxon>Ephydroidea</taxon>
        <taxon>Drosophilidae</taxon>
        <taxon>Drosophila</taxon>
        <taxon>Sophophora</taxon>
    </lineage>
</organism>
<comment type="subunit">
    <text evidence="8">Component of the mitochondrial contact site and cristae organizing system (MICOS) complex.</text>
</comment>
<comment type="similarity">
    <text evidence="2 8">Belongs to the MICOS complex subunit Mic13 family.</text>
</comment>
<evidence type="ECO:0000256" key="7">
    <source>
        <dbReference type="ARBA" id="ARBA00023136"/>
    </source>
</evidence>
<accession>A0ABM5GV20</accession>
<evidence type="ECO:0000256" key="6">
    <source>
        <dbReference type="ARBA" id="ARBA00023128"/>
    </source>
</evidence>
<reference evidence="10" key="1">
    <citation type="journal article" date="2021" name="Elife">
        <title>Highly contiguous assemblies of 101 drosophilid genomes.</title>
        <authorList>
            <person name="Kim B.Y."/>
            <person name="Wang J.R."/>
            <person name="Miller D.E."/>
            <person name="Barmina O."/>
            <person name="Delaney E."/>
            <person name="Thompson A."/>
            <person name="Comeault A.A."/>
            <person name="Peede D."/>
            <person name="D'Agostino E.R."/>
            <person name="Pelaez J."/>
            <person name="Aguilar J.M."/>
            <person name="Haji D."/>
            <person name="Matsunaga T."/>
            <person name="Armstrong E.E."/>
            <person name="Zych M."/>
            <person name="Ogawa Y."/>
            <person name="Stamenkovic-Radak M."/>
            <person name="Jelic M."/>
            <person name="Veselinovic M.S."/>
            <person name="Tanaskovic M."/>
            <person name="Eric P."/>
            <person name="Gao J.J."/>
            <person name="Katoh T.K."/>
            <person name="Toda M.J."/>
            <person name="Watabe H."/>
            <person name="Watada M."/>
            <person name="Davis J.S."/>
            <person name="Moyle L.C."/>
            <person name="Manoli G."/>
            <person name="Bertolini E."/>
            <person name="Kostal V."/>
            <person name="Hawley R.S."/>
            <person name="Takahashi A."/>
            <person name="Jones C.D."/>
            <person name="Price D.K."/>
            <person name="Whiteman N."/>
            <person name="Kopp A."/>
            <person name="Matute D.R."/>
            <person name="Petrov D.A."/>
        </authorList>
    </citation>
    <scope>NUCLEOTIDE SEQUENCE [LARGE SCALE GENOMIC DNA]</scope>
</reference>
<evidence type="ECO:0000256" key="1">
    <source>
        <dbReference type="ARBA" id="ARBA00004434"/>
    </source>
</evidence>
<evidence type="ECO:0000256" key="4">
    <source>
        <dbReference type="ARBA" id="ARBA00022792"/>
    </source>
</evidence>
<proteinExistence type="inferred from homology"/>
<evidence type="ECO:0000313" key="9">
    <source>
        <dbReference type="EnsemblMetazoa" id="XP_016969892.2"/>
    </source>
</evidence>
<dbReference type="Proteomes" id="UP001652680">
    <property type="component" value="Unassembled WGS sequence"/>
</dbReference>
<reference evidence="9" key="2">
    <citation type="submission" date="2025-05" db="UniProtKB">
        <authorList>
            <consortium name="EnsemblMetazoa"/>
        </authorList>
    </citation>
    <scope>IDENTIFICATION</scope>
</reference>
<name>A0ABM5GV20_DRORH</name>
<keyword evidence="5" id="KW-1133">Transmembrane helix</keyword>
<protein>
    <recommendedName>
        <fullName evidence="8">MICOS complex subunit MIC13</fullName>
    </recommendedName>
</protein>
<dbReference type="GeneID" id="108037756"/>
<evidence type="ECO:0000313" key="10">
    <source>
        <dbReference type="Proteomes" id="UP001652680"/>
    </source>
</evidence>
<dbReference type="PANTHER" id="PTHR31816:SF3">
    <property type="entry name" value="MICOS COMPLEX SUBUNIT MIC13"/>
    <property type="match status" value="1"/>
</dbReference>
<evidence type="ECO:0000256" key="8">
    <source>
        <dbReference type="RuleBase" id="RU363009"/>
    </source>
</evidence>
<keyword evidence="10" id="KW-1185">Reference proteome</keyword>
<dbReference type="PANTHER" id="PTHR31816">
    <property type="entry name" value="MICOS COMPLEX SUBUNIT MIC13"/>
    <property type="match status" value="1"/>
</dbReference>
<dbReference type="EnsemblMetazoa" id="XM_017114403.2">
    <property type="protein sequence ID" value="XP_016969892.2"/>
    <property type="gene ID" value="LOC108037756"/>
</dbReference>
<keyword evidence="6 8" id="KW-0496">Mitochondrion</keyword>
<keyword evidence="4 8" id="KW-0999">Mitochondrion inner membrane</keyword>
<comment type="function">
    <text evidence="8">Component of the MICOS complex, a large protein complex of the mitochondrial inner membrane that plays crucial roles in the maintenance of crista junctions, inner membrane architecture, and formation of contact sites to the outer membrane.</text>
</comment>
<dbReference type="RefSeq" id="XP_016969892.2">
    <property type="nucleotide sequence ID" value="XM_017114403.2"/>
</dbReference>
<dbReference type="InterPro" id="IPR026769">
    <property type="entry name" value="Mic13"/>
</dbReference>
<keyword evidence="3" id="KW-0812">Transmembrane</keyword>
<comment type="subcellular location">
    <subcellularLocation>
        <location evidence="1 8">Mitochondrion inner membrane</location>
        <topology evidence="1 8">Single-pass membrane protein</topology>
    </subcellularLocation>
</comment>
<evidence type="ECO:0000256" key="2">
    <source>
        <dbReference type="ARBA" id="ARBA00006771"/>
    </source>
</evidence>
<evidence type="ECO:0000256" key="5">
    <source>
        <dbReference type="ARBA" id="ARBA00022989"/>
    </source>
</evidence>
<evidence type="ECO:0000256" key="3">
    <source>
        <dbReference type="ARBA" id="ARBA00022692"/>
    </source>
</evidence>